<protein>
    <submittedName>
        <fullName evidence="1">Uncharacterized protein</fullName>
    </submittedName>
</protein>
<organism evidence="1 2">
    <name type="scientific">Actinomadura vinacea</name>
    <dbReference type="NCBI Taxonomy" id="115336"/>
    <lineage>
        <taxon>Bacteria</taxon>
        <taxon>Bacillati</taxon>
        <taxon>Actinomycetota</taxon>
        <taxon>Actinomycetes</taxon>
        <taxon>Streptosporangiales</taxon>
        <taxon>Thermomonosporaceae</taxon>
        <taxon>Actinomadura</taxon>
    </lineage>
</organism>
<comment type="caution">
    <text evidence="1">The sequence shown here is derived from an EMBL/GenBank/DDBJ whole genome shotgun (WGS) entry which is preliminary data.</text>
</comment>
<name>A0ABP5VY56_9ACTN</name>
<reference evidence="2" key="1">
    <citation type="journal article" date="2019" name="Int. J. Syst. Evol. Microbiol.">
        <title>The Global Catalogue of Microorganisms (GCM) 10K type strain sequencing project: providing services to taxonomists for standard genome sequencing and annotation.</title>
        <authorList>
            <consortium name="The Broad Institute Genomics Platform"/>
            <consortium name="The Broad Institute Genome Sequencing Center for Infectious Disease"/>
            <person name="Wu L."/>
            <person name="Ma J."/>
        </authorList>
    </citation>
    <scope>NUCLEOTIDE SEQUENCE [LARGE SCALE GENOMIC DNA]</scope>
    <source>
        <strain evidence="2">JCM 3325</strain>
    </source>
</reference>
<gene>
    <name evidence="1" type="ORF">GCM10010191_22750</name>
</gene>
<sequence>MELDPGYIEDGGQAARAARWVLGPPKVGAFGGLKRKGRAVFLVDVYRCRQCLHLELFAAHPG</sequence>
<dbReference type="RefSeq" id="WP_344588705.1">
    <property type="nucleotide sequence ID" value="NZ_BAAARW010000008.1"/>
</dbReference>
<accession>A0ABP5VY56</accession>
<dbReference type="Proteomes" id="UP001501231">
    <property type="component" value="Unassembled WGS sequence"/>
</dbReference>
<evidence type="ECO:0000313" key="2">
    <source>
        <dbReference type="Proteomes" id="UP001501231"/>
    </source>
</evidence>
<evidence type="ECO:0000313" key="1">
    <source>
        <dbReference type="EMBL" id="GAA2412656.1"/>
    </source>
</evidence>
<proteinExistence type="predicted"/>
<dbReference type="EMBL" id="BAAARW010000008">
    <property type="protein sequence ID" value="GAA2412656.1"/>
    <property type="molecule type" value="Genomic_DNA"/>
</dbReference>
<keyword evidence="2" id="KW-1185">Reference proteome</keyword>